<reference evidence="2" key="1">
    <citation type="submission" date="2021-01" db="EMBL/GenBank/DDBJ databases">
        <title>Whole genome shotgun sequence of Cellulomonas pakistanensis NBRC 110800.</title>
        <authorList>
            <person name="Komaki H."/>
            <person name="Tamura T."/>
        </authorList>
    </citation>
    <scope>NUCLEOTIDE SEQUENCE</scope>
    <source>
        <strain evidence="2">NBRC 110800</strain>
    </source>
</reference>
<evidence type="ECO:0000313" key="3">
    <source>
        <dbReference type="Proteomes" id="UP000642125"/>
    </source>
</evidence>
<protein>
    <submittedName>
        <fullName evidence="2">Glyoxalase</fullName>
    </submittedName>
</protein>
<comment type="caution">
    <text evidence="2">The sequence shown here is derived from an EMBL/GenBank/DDBJ whole genome shotgun (WGS) entry which is preliminary data.</text>
</comment>
<dbReference type="InterPro" id="IPR029068">
    <property type="entry name" value="Glyas_Bleomycin-R_OHBP_Dase"/>
</dbReference>
<sequence length="128" mass="13714">MLQGLATSNFQAADLAAARAWYTELLGLEPYFVRDGYLEWRLGRDGDEFGVVDARFVPGSADRTPGGQYVYWAVEDVDAAVARLVARGATVHEPPTPRGEGFTTAAVVDPFGNVLGVMTNPHWAGTAG</sequence>
<dbReference type="Proteomes" id="UP000642125">
    <property type="component" value="Unassembled WGS sequence"/>
</dbReference>
<gene>
    <name evidence="2" type="ORF">Cpa01nite_29620</name>
</gene>
<keyword evidence="3" id="KW-1185">Reference proteome</keyword>
<evidence type="ECO:0000259" key="1">
    <source>
        <dbReference type="PROSITE" id="PS51819"/>
    </source>
</evidence>
<dbReference type="InterPro" id="IPR052164">
    <property type="entry name" value="Anthracycline_SecMetBiosynth"/>
</dbReference>
<name>A0A919PBP0_9CELL</name>
<evidence type="ECO:0000313" key="2">
    <source>
        <dbReference type="EMBL" id="GIG37581.1"/>
    </source>
</evidence>
<dbReference type="AlphaFoldDB" id="A0A919PBP0"/>
<dbReference type="PANTHER" id="PTHR33993">
    <property type="entry name" value="GLYOXALASE-RELATED"/>
    <property type="match status" value="1"/>
</dbReference>
<dbReference type="Pfam" id="PF00903">
    <property type="entry name" value="Glyoxalase"/>
    <property type="match status" value="1"/>
</dbReference>
<feature type="domain" description="VOC" evidence="1">
    <location>
        <begin position="4"/>
        <end position="120"/>
    </location>
</feature>
<dbReference type="Gene3D" id="3.10.180.10">
    <property type="entry name" value="2,3-Dihydroxybiphenyl 1,2-Dioxygenase, domain 1"/>
    <property type="match status" value="1"/>
</dbReference>
<dbReference type="RefSeq" id="WP_203669569.1">
    <property type="nucleotide sequence ID" value="NZ_BONO01000025.1"/>
</dbReference>
<dbReference type="InterPro" id="IPR004360">
    <property type="entry name" value="Glyas_Fos-R_dOase_dom"/>
</dbReference>
<proteinExistence type="predicted"/>
<organism evidence="2 3">
    <name type="scientific">Cellulomonas pakistanensis</name>
    <dbReference type="NCBI Taxonomy" id="992287"/>
    <lineage>
        <taxon>Bacteria</taxon>
        <taxon>Bacillati</taxon>
        <taxon>Actinomycetota</taxon>
        <taxon>Actinomycetes</taxon>
        <taxon>Micrococcales</taxon>
        <taxon>Cellulomonadaceae</taxon>
        <taxon>Cellulomonas</taxon>
    </lineage>
</organism>
<dbReference type="InterPro" id="IPR037523">
    <property type="entry name" value="VOC_core"/>
</dbReference>
<dbReference type="PROSITE" id="PS51819">
    <property type="entry name" value="VOC"/>
    <property type="match status" value="1"/>
</dbReference>
<dbReference type="SUPFAM" id="SSF54593">
    <property type="entry name" value="Glyoxalase/Bleomycin resistance protein/Dihydroxybiphenyl dioxygenase"/>
    <property type="match status" value="1"/>
</dbReference>
<accession>A0A919PBP0</accession>
<dbReference type="EMBL" id="BONO01000025">
    <property type="protein sequence ID" value="GIG37581.1"/>
    <property type="molecule type" value="Genomic_DNA"/>
</dbReference>